<accession>A0A0X3NZZ6</accession>
<name>A0A0X3NZZ6_SCHSO</name>
<organism evidence="1">
    <name type="scientific">Schistocephalus solidus</name>
    <name type="common">Tapeworm</name>
    <dbReference type="NCBI Taxonomy" id="70667"/>
    <lineage>
        <taxon>Eukaryota</taxon>
        <taxon>Metazoa</taxon>
        <taxon>Spiralia</taxon>
        <taxon>Lophotrochozoa</taxon>
        <taxon>Platyhelminthes</taxon>
        <taxon>Cestoda</taxon>
        <taxon>Eucestoda</taxon>
        <taxon>Diphyllobothriidea</taxon>
        <taxon>Diphyllobothriidae</taxon>
        <taxon>Schistocephalus</taxon>
    </lineage>
</organism>
<dbReference type="GO" id="GO:0009982">
    <property type="term" value="F:pseudouridine synthase activity"/>
    <property type="evidence" value="ECO:0007669"/>
    <property type="project" value="InterPro"/>
</dbReference>
<gene>
    <name evidence="1" type="primary">TRUB2</name>
    <name evidence="1" type="ORF">TR162757</name>
</gene>
<proteinExistence type="predicted"/>
<dbReference type="Gene3D" id="3.30.2350.10">
    <property type="entry name" value="Pseudouridine synthase"/>
    <property type="match status" value="2"/>
</dbReference>
<dbReference type="GO" id="GO:0001522">
    <property type="term" value="P:pseudouridine synthesis"/>
    <property type="evidence" value="ECO:0007669"/>
    <property type="project" value="InterPro"/>
</dbReference>
<dbReference type="GO" id="GO:0003723">
    <property type="term" value="F:RNA binding"/>
    <property type="evidence" value="ECO:0007669"/>
    <property type="project" value="InterPro"/>
</dbReference>
<feature type="non-terminal residue" evidence="1">
    <location>
        <position position="1"/>
    </location>
</feature>
<dbReference type="InterPro" id="IPR020103">
    <property type="entry name" value="PsdUridine_synth_cat_dom_sf"/>
</dbReference>
<reference evidence="1" key="1">
    <citation type="submission" date="2016-01" db="EMBL/GenBank/DDBJ databases">
        <title>Reference transcriptome for the parasite Schistocephalus solidus: insights into the molecular evolution of parasitism.</title>
        <authorList>
            <person name="Hebert F.O."/>
            <person name="Grambauer S."/>
            <person name="Barber I."/>
            <person name="Landry C.R."/>
            <person name="Aubin-Horth N."/>
        </authorList>
    </citation>
    <scope>NUCLEOTIDE SEQUENCE</scope>
</reference>
<evidence type="ECO:0000313" key="1">
    <source>
        <dbReference type="EMBL" id="JAP44953.1"/>
    </source>
</evidence>
<dbReference type="PANTHER" id="PTHR13195">
    <property type="entry name" value="PSEUDOURIDINE SYNTHASE-RELATED"/>
    <property type="match status" value="1"/>
</dbReference>
<dbReference type="InterPro" id="IPR039048">
    <property type="entry name" value="Trub2"/>
</dbReference>
<dbReference type="PANTHER" id="PTHR13195:SF0">
    <property type="entry name" value="PSEUDOURIDYLATE SYNTHASE TRUB2, MITOCHONDRIAL"/>
    <property type="match status" value="1"/>
</dbReference>
<dbReference type="EMBL" id="GEEE01018272">
    <property type="protein sequence ID" value="JAP44953.1"/>
    <property type="molecule type" value="Transcribed_RNA"/>
</dbReference>
<protein>
    <submittedName>
        <fullName evidence="1">Putative tRNA pseudouridine synthase 2</fullName>
    </submittedName>
</protein>
<sequence length="434" mass="48114">PPLLGSIALLSDLSSKSGSSNYFRMARRVELLTYLQGLISVYKPPGTCPNLFRKRIAKKLAHEFNRLPWENERIRTFVSPASITGSCPVITESVDIVDNPLVLGKRFIPSDFVLNPIDPLEAFSSGVQVFGIGDVGAYVHADALFQSRCLKAYHLTGMFGKASSDGLATGSILCQTPWRHVTRPKLDRALAALEFKARKAAVLHAGLVPNTQKAFKALSQRRIEEGIGGVPRSPDPLRPIVEPLESLPPEQLAPYWDRATDSRIPESLRAKPDPSSLPQLPPSINTLRCVDFSPPFFTVEIQVIHENEQFFVDLVANIGAYLRSASLLSKVRRIRHGCIRLQESLLLKQCTVPLPLYENFVELRLRPSPSEPEVAAKEEETDEAHQESVLSKITSSLPQDCVPNIFTNLLQCTRLHRAQPRYGTAVPIPILLPV</sequence>
<dbReference type="SUPFAM" id="SSF55120">
    <property type="entry name" value="Pseudouridine synthase"/>
    <property type="match status" value="2"/>
</dbReference>
<dbReference type="AlphaFoldDB" id="A0A0X3NZZ6"/>